<dbReference type="Gene3D" id="1.20.210.10">
    <property type="entry name" value="Cytochrome c oxidase-like, subunit I domain"/>
    <property type="match status" value="1"/>
</dbReference>
<dbReference type="Proteomes" id="UP000231701">
    <property type="component" value="Chromosome"/>
</dbReference>
<dbReference type="Pfam" id="PF00115">
    <property type="entry name" value="COX1"/>
    <property type="match status" value="1"/>
</dbReference>
<dbReference type="GO" id="GO:0015990">
    <property type="term" value="P:electron transport coupled proton transport"/>
    <property type="evidence" value="ECO:0007669"/>
    <property type="project" value="TreeGrafter"/>
</dbReference>
<dbReference type="KEGG" id="maes:Ga0123461_1685"/>
<dbReference type="GO" id="GO:0009060">
    <property type="term" value="P:aerobic respiration"/>
    <property type="evidence" value="ECO:0007669"/>
    <property type="project" value="InterPro"/>
</dbReference>
<dbReference type="PANTHER" id="PTHR10422:SF18">
    <property type="entry name" value="CYTOCHROME C OXIDASE SUBUNIT 1"/>
    <property type="match status" value="1"/>
</dbReference>
<accession>A0A2K8KYN8</accession>
<gene>
    <name evidence="9" type="ORF">Ga0123461_1685</name>
</gene>
<evidence type="ECO:0000256" key="1">
    <source>
        <dbReference type="ARBA" id="ARBA00004141"/>
    </source>
</evidence>
<keyword evidence="6" id="KW-0249">Electron transport</keyword>
<evidence type="ECO:0000259" key="8">
    <source>
        <dbReference type="PROSITE" id="PS50855"/>
    </source>
</evidence>
<dbReference type="PRINTS" id="PR01165">
    <property type="entry name" value="CYCOXIDASEI"/>
</dbReference>
<evidence type="ECO:0000256" key="7">
    <source>
        <dbReference type="SAM" id="Phobius"/>
    </source>
</evidence>
<dbReference type="GO" id="GO:0020037">
    <property type="term" value="F:heme binding"/>
    <property type="evidence" value="ECO:0007669"/>
    <property type="project" value="InterPro"/>
</dbReference>
<proteinExistence type="inferred from homology"/>
<keyword evidence="6" id="KW-0813">Transport</keyword>
<dbReference type="PANTHER" id="PTHR10422">
    <property type="entry name" value="CYTOCHROME C OXIDASE SUBUNIT 1"/>
    <property type="match status" value="1"/>
</dbReference>
<dbReference type="SUPFAM" id="SSF81442">
    <property type="entry name" value="Cytochrome c oxidase subunit I-like"/>
    <property type="match status" value="1"/>
</dbReference>
<protein>
    <submittedName>
        <fullName evidence="9">Cytochrome c oxidase subunit 1</fullName>
        <ecNumber evidence="9">1.9.3.1</ecNumber>
    </submittedName>
</protein>
<keyword evidence="6" id="KW-0408">Iron</keyword>
<keyword evidence="6" id="KW-0479">Metal-binding</keyword>
<dbReference type="EC" id="1.9.3.1" evidence="9"/>
<comment type="subcellular location">
    <subcellularLocation>
        <location evidence="1">Membrane</location>
        <topology evidence="1">Multi-pass membrane protein</topology>
    </subcellularLocation>
</comment>
<feature type="transmembrane region" description="Helical" evidence="7">
    <location>
        <begin position="33"/>
        <end position="53"/>
    </location>
</feature>
<feature type="transmembrane region" description="Helical" evidence="7">
    <location>
        <begin position="423"/>
        <end position="445"/>
    </location>
</feature>
<feature type="transmembrane region" description="Helical" evidence="7">
    <location>
        <begin position="73"/>
        <end position="100"/>
    </location>
</feature>
<evidence type="ECO:0000256" key="2">
    <source>
        <dbReference type="ARBA" id="ARBA00022660"/>
    </source>
</evidence>
<evidence type="ECO:0000313" key="10">
    <source>
        <dbReference type="Proteomes" id="UP000231701"/>
    </source>
</evidence>
<sequence>MSGFMGHEPDGKPGQPKTVKEWVFTLDHKVIGVWYLIGAIASFVVAGLAASAMRLELGSVGPDITDNGDIYNLWLTMHGAVMILGFQIPALLGFVANWAVPIMVGGKDMAFPRVNAMSVWLLWSGILLALMNLVIPDSYNGMWTGYPPYSLTDAVGNTALYSSVVVILGMSSVFGAVNLACTVAFMRCKGMGWFQMPLTVWCVFTANVIQLIFVPVLAASVLLLSLDKYLGFGFYNPEVGGDVLLYQNLFWFYSHPAVYVILLPFMGILFEIFAVSARNDVFNYKATVWSVIAFIPVSSDVWVHHAYVAGLPDWLRLLQTFTTLLISLPFGLLMLSLTGTMYRGAIRYTGPMYWAVGAFFMLIIGALTGIPNALSAIDYGISDSYVIMSHFHYVMAVSGGMAIFAGVFFWFPKLTGRMCNTFMTKLTAVGFFIGMNIVMGPLYFAGMEGMPRRYMDYQMFADNATIVSAQHWSTIGLYITFVSALLMIVVWLHGAIAGEKCTNANPWGSESLEFTATAIIPGQGNFPTPVICPEGWHPYNFIDNPKPEFEPHPGHTGGHH</sequence>
<name>A0A2K8KYN8_MARES</name>
<dbReference type="InterPro" id="IPR000883">
    <property type="entry name" value="Cyt_C_Oxase_1"/>
</dbReference>
<dbReference type="InterPro" id="IPR023615">
    <property type="entry name" value="Cyt_c_Oxase_su1_BS"/>
</dbReference>
<feature type="domain" description="Cytochrome oxidase subunit I profile" evidence="8">
    <location>
        <begin position="22"/>
        <end position="532"/>
    </location>
</feature>
<dbReference type="EMBL" id="CP018799">
    <property type="protein sequence ID" value="ATX80098.1"/>
    <property type="molecule type" value="Genomic_DNA"/>
</dbReference>
<dbReference type="CDD" id="cd00919">
    <property type="entry name" value="Heme_Cu_Oxidase_I"/>
    <property type="match status" value="1"/>
</dbReference>
<dbReference type="GO" id="GO:0016020">
    <property type="term" value="C:membrane"/>
    <property type="evidence" value="ECO:0007669"/>
    <property type="project" value="UniProtKB-SubCell"/>
</dbReference>
<dbReference type="OrthoDB" id="5287627at2"/>
<keyword evidence="5 7" id="KW-0472">Membrane</keyword>
<keyword evidence="6" id="KW-0349">Heme</keyword>
<feature type="transmembrane region" description="Helical" evidence="7">
    <location>
        <begin position="475"/>
        <end position="496"/>
    </location>
</feature>
<feature type="transmembrane region" description="Helical" evidence="7">
    <location>
        <begin position="317"/>
        <end position="340"/>
    </location>
</feature>
<evidence type="ECO:0000256" key="5">
    <source>
        <dbReference type="ARBA" id="ARBA00023136"/>
    </source>
</evidence>
<dbReference type="GO" id="GO:0004129">
    <property type="term" value="F:cytochrome-c oxidase activity"/>
    <property type="evidence" value="ECO:0007669"/>
    <property type="project" value="InterPro"/>
</dbReference>
<feature type="transmembrane region" description="Helical" evidence="7">
    <location>
        <begin position="198"/>
        <end position="226"/>
    </location>
</feature>
<keyword evidence="3 6" id="KW-0812">Transmembrane</keyword>
<feature type="transmembrane region" description="Helical" evidence="7">
    <location>
        <begin position="352"/>
        <end position="370"/>
    </location>
</feature>
<organism evidence="9 10">
    <name type="scientific">Mariprofundus aestuarium</name>
    <dbReference type="NCBI Taxonomy" id="1921086"/>
    <lineage>
        <taxon>Bacteria</taxon>
        <taxon>Pseudomonadati</taxon>
        <taxon>Pseudomonadota</taxon>
        <taxon>Candidatius Mariprofundia</taxon>
        <taxon>Mariprofundales</taxon>
        <taxon>Mariprofundaceae</taxon>
        <taxon>Mariprofundus</taxon>
    </lineage>
</organism>
<evidence type="ECO:0000256" key="3">
    <source>
        <dbReference type="ARBA" id="ARBA00022692"/>
    </source>
</evidence>
<dbReference type="InterPro" id="IPR036927">
    <property type="entry name" value="Cyt_c_oxase-like_su1_sf"/>
</dbReference>
<feature type="transmembrane region" description="Helical" evidence="7">
    <location>
        <begin position="120"/>
        <end position="139"/>
    </location>
</feature>
<keyword evidence="9" id="KW-0560">Oxidoreductase</keyword>
<keyword evidence="10" id="KW-1185">Reference proteome</keyword>
<dbReference type="RefSeq" id="WP_100277912.1">
    <property type="nucleotide sequence ID" value="NZ_CP018799.1"/>
</dbReference>
<evidence type="ECO:0000256" key="6">
    <source>
        <dbReference type="RuleBase" id="RU000370"/>
    </source>
</evidence>
<dbReference type="GO" id="GO:0016491">
    <property type="term" value="F:oxidoreductase activity"/>
    <property type="evidence" value="ECO:0007669"/>
    <property type="project" value="UniProtKB-KW"/>
</dbReference>
<evidence type="ECO:0000256" key="4">
    <source>
        <dbReference type="ARBA" id="ARBA00022989"/>
    </source>
</evidence>
<dbReference type="PROSITE" id="PS00077">
    <property type="entry name" value="COX1_CUB"/>
    <property type="match status" value="1"/>
</dbReference>
<keyword evidence="2 6" id="KW-0679">Respiratory chain</keyword>
<evidence type="ECO:0000313" key="9">
    <source>
        <dbReference type="EMBL" id="ATX80098.1"/>
    </source>
</evidence>
<dbReference type="InterPro" id="IPR023616">
    <property type="entry name" value="Cyt_c_oxase-like_su1_dom"/>
</dbReference>
<feature type="transmembrane region" description="Helical" evidence="7">
    <location>
        <begin position="159"/>
        <end position="186"/>
    </location>
</feature>
<dbReference type="GO" id="GO:0022904">
    <property type="term" value="P:respiratory electron transport chain"/>
    <property type="evidence" value="ECO:0007669"/>
    <property type="project" value="TreeGrafter"/>
</dbReference>
<comment type="similarity">
    <text evidence="6">Belongs to the heme-copper respiratory oxidase family.</text>
</comment>
<feature type="transmembrane region" description="Helical" evidence="7">
    <location>
        <begin position="250"/>
        <end position="274"/>
    </location>
</feature>
<feature type="transmembrane region" description="Helical" evidence="7">
    <location>
        <begin position="390"/>
        <end position="411"/>
    </location>
</feature>
<keyword evidence="4 7" id="KW-1133">Transmembrane helix</keyword>
<reference evidence="9 10" key="1">
    <citation type="submission" date="2016-12" db="EMBL/GenBank/DDBJ databases">
        <title>Isolation and genomic insights into novel planktonic Zetaproteobacteria from stratified waters of the Chesapeake Bay.</title>
        <authorList>
            <person name="McAllister S.M."/>
            <person name="Kato S."/>
            <person name="Chan C.S."/>
            <person name="Chiu B.K."/>
            <person name="Field E.K."/>
        </authorList>
    </citation>
    <scope>NUCLEOTIDE SEQUENCE [LARGE SCALE GENOMIC DNA]</scope>
    <source>
        <strain evidence="9 10">CP-5</strain>
    </source>
</reference>
<dbReference type="PROSITE" id="PS50855">
    <property type="entry name" value="COX1"/>
    <property type="match status" value="1"/>
</dbReference>
<dbReference type="AlphaFoldDB" id="A0A2K8KYN8"/>
<feature type="transmembrane region" description="Helical" evidence="7">
    <location>
        <begin position="286"/>
        <end position="305"/>
    </location>
</feature>